<gene>
    <name evidence="1" type="ORF">ACFO4E_18330</name>
</gene>
<evidence type="ECO:0000313" key="1">
    <source>
        <dbReference type="EMBL" id="MFC4563822.1"/>
    </source>
</evidence>
<dbReference type="RefSeq" id="WP_378576516.1">
    <property type="nucleotide sequence ID" value="NZ_JBHSFQ010000018.1"/>
</dbReference>
<dbReference type="InterPro" id="IPR021235">
    <property type="entry name" value="DUF2637"/>
</dbReference>
<keyword evidence="2" id="KW-1185">Reference proteome</keyword>
<dbReference type="Pfam" id="PF10935">
    <property type="entry name" value="DUF2637"/>
    <property type="match status" value="1"/>
</dbReference>
<proteinExistence type="predicted"/>
<organism evidence="1 2">
    <name type="scientific">Nocardiopsis mangrovi</name>
    <dbReference type="NCBI Taxonomy" id="1179818"/>
    <lineage>
        <taxon>Bacteria</taxon>
        <taxon>Bacillati</taxon>
        <taxon>Actinomycetota</taxon>
        <taxon>Actinomycetes</taxon>
        <taxon>Streptosporangiales</taxon>
        <taxon>Nocardiopsidaceae</taxon>
        <taxon>Nocardiopsis</taxon>
    </lineage>
</organism>
<reference evidence="2" key="1">
    <citation type="journal article" date="2019" name="Int. J. Syst. Evol. Microbiol.">
        <title>The Global Catalogue of Microorganisms (GCM) 10K type strain sequencing project: providing services to taxonomists for standard genome sequencing and annotation.</title>
        <authorList>
            <consortium name="The Broad Institute Genomics Platform"/>
            <consortium name="The Broad Institute Genome Sequencing Center for Infectious Disease"/>
            <person name="Wu L."/>
            <person name="Ma J."/>
        </authorList>
    </citation>
    <scope>NUCLEOTIDE SEQUENCE [LARGE SCALE GENOMIC DNA]</scope>
    <source>
        <strain evidence="2">XZYJ18</strain>
    </source>
</reference>
<protein>
    <submittedName>
        <fullName evidence="1">DUF2637 domain-containing protein</fullName>
    </submittedName>
</protein>
<accession>A0ABV9DYL9</accession>
<name>A0ABV9DYL9_9ACTN</name>
<comment type="caution">
    <text evidence="1">The sequence shown here is derived from an EMBL/GenBank/DDBJ whole genome shotgun (WGS) entry which is preliminary data.</text>
</comment>
<sequence>MDSSRWSRWRTLAAVLMLAAIAAVVSYSHRYDLAQPHGEPQLLAAFLPRSVDDMIVASSMALLADAPRGRRGGRRGSGADVPRRGPVTFRVIGRMVRRESVVRYRLSPCTSLPRLC</sequence>
<dbReference type="EMBL" id="JBHSFQ010000018">
    <property type="protein sequence ID" value="MFC4563822.1"/>
    <property type="molecule type" value="Genomic_DNA"/>
</dbReference>
<evidence type="ECO:0000313" key="2">
    <source>
        <dbReference type="Proteomes" id="UP001595923"/>
    </source>
</evidence>
<dbReference type="Proteomes" id="UP001595923">
    <property type="component" value="Unassembled WGS sequence"/>
</dbReference>